<dbReference type="Proteomes" id="UP001146793">
    <property type="component" value="Unassembled WGS sequence"/>
</dbReference>
<evidence type="ECO:0000256" key="1">
    <source>
        <dbReference type="SAM" id="MobiDB-lite"/>
    </source>
</evidence>
<feature type="compositionally biased region" description="Polar residues" evidence="1">
    <location>
        <begin position="193"/>
        <end position="202"/>
    </location>
</feature>
<reference evidence="2" key="1">
    <citation type="submission" date="2022-08" db="EMBL/GenBank/DDBJ databases">
        <title>Novel sulphate-reducing endosymbionts in the free-living metamonad Anaeramoeba.</title>
        <authorList>
            <person name="Jerlstrom-Hultqvist J."/>
            <person name="Cepicka I."/>
            <person name="Gallot-Lavallee L."/>
            <person name="Salas-Leiva D."/>
            <person name="Curtis B.A."/>
            <person name="Zahonova K."/>
            <person name="Pipaliya S."/>
            <person name="Dacks J."/>
            <person name="Roger A.J."/>
        </authorList>
    </citation>
    <scope>NUCLEOTIDE SEQUENCE</scope>
    <source>
        <strain evidence="2">Busselton2</strain>
    </source>
</reference>
<proteinExistence type="predicted"/>
<protein>
    <submittedName>
        <fullName evidence="2">Uncharacterized protein</fullName>
    </submittedName>
</protein>
<comment type="caution">
    <text evidence="2">The sequence shown here is derived from an EMBL/GenBank/DDBJ whole genome shotgun (WGS) entry which is preliminary data.</text>
</comment>
<evidence type="ECO:0000313" key="2">
    <source>
        <dbReference type="EMBL" id="KAJ3423787.1"/>
    </source>
</evidence>
<evidence type="ECO:0000313" key="3">
    <source>
        <dbReference type="Proteomes" id="UP001146793"/>
    </source>
</evidence>
<dbReference type="AlphaFoldDB" id="A0AAV7Y5H7"/>
<dbReference type="EMBL" id="JANTQA010000076">
    <property type="protein sequence ID" value="KAJ3423787.1"/>
    <property type="molecule type" value="Genomic_DNA"/>
</dbReference>
<sequence>MSLDNKLYVIKNQGRKFFQFNVEEELTDLTNFIRSKNKTKLWFDTLCVSNGLFNKIQDSRVFGWTRRSLKELINESLQENCQKINEIQCLLETSRQNTWQNKGRFQFVNEKEPKRGIQIKHNKEECMVQDEVLQDIEYKYKFLRQERKYWVKFSQMYKNLSDLEKISIGLSKEIDNLSVQTLLNLSAKFLQDQKQNGKQNKSTTKKQRNKTISNLTIDNNNLTKKQKEKFYQQK</sequence>
<feature type="region of interest" description="Disordered" evidence="1">
    <location>
        <begin position="193"/>
        <end position="214"/>
    </location>
</feature>
<organism evidence="2 3">
    <name type="scientific">Anaeramoeba flamelloides</name>
    <dbReference type="NCBI Taxonomy" id="1746091"/>
    <lineage>
        <taxon>Eukaryota</taxon>
        <taxon>Metamonada</taxon>
        <taxon>Anaeramoebidae</taxon>
        <taxon>Anaeramoeba</taxon>
    </lineage>
</organism>
<name>A0AAV7Y5H7_9EUKA</name>
<gene>
    <name evidence="2" type="ORF">M0812_30323</name>
</gene>
<accession>A0AAV7Y5H7</accession>